<dbReference type="AlphaFoldDB" id="A0A1Y3BSH0"/>
<proteinExistence type="predicted"/>
<dbReference type="Gene3D" id="3.40.50.300">
    <property type="entry name" value="P-loop containing nucleotide triphosphate hydrolases"/>
    <property type="match status" value="1"/>
</dbReference>
<dbReference type="GO" id="GO:0003924">
    <property type="term" value="F:GTPase activity"/>
    <property type="evidence" value="ECO:0007669"/>
    <property type="project" value="InterPro"/>
</dbReference>
<keyword evidence="1" id="KW-0547">Nucleotide-binding</keyword>
<gene>
    <name evidence="3" type="ORF">BLA29_015273</name>
</gene>
<reference evidence="3 4" key="1">
    <citation type="submission" date="2017-03" db="EMBL/GenBank/DDBJ databases">
        <title>Genome Survey of Euroglyphus maynei.</title>
        <authorList>
            <person name="Arlian L.G."/>
            <person name="Morgan M.S."/>
            <person name="Rider S.D."/>
        </authorList>
    </citation>
    <scope>NUCLEOTIDE SEQUENCE [LARGE SCALE GENOMIC DNA]</scope>
    <source>
        <strain evidence="3">Arlian Lab</strain>
        <tissue evidence="3">Whole body</tissue>
    </source>
</reference>
<name>A0A1Y3BSH0_EURMA</name>
<dbReference type="InterPro" id="IPR006689">
    <property type="entry name" value="Small_GTPase_ARF/SAR"/>
</dbReference>
<dbReference type="EMBL" id="MUJZ01002395">
    <property type="protein sequence ID" value="OTF83732.1"/>
    <property type="molecule type" value="Genomic_DNA"/>
</dbReference>
<accession>A0A1Y3BSH0</accession>
<protein>
    <recommendedName>
        <fullName evidence="5">ADP-ribosylation factor-like protein</fullName>
    </recommendedName>
</protein>
<organism evidence="3 4">
    <name type="scientific">Euroglyphus maynei</name>
    <name type="common">Mayne's house dust mite</name>
    <dbReference type="NCBI Taxonomy" id="6958"/>
    <lineage>
        <taxon>Eukaryota</taxon>
        <taxon>Metazoa</taxon>
        <taxon>Ecdysozoa</taxon>
        <taxon>Arthropoda</taxon>
        <taxon>Chelicerata</taxon>
        <taxon>Arachnida</taxon>
        <taxon>Acari</taxon>
        <taxon>Acariformes</taxon>
        <taxon>Sarcoptiformes</taxon>
        <taxon>Astigmata</taxon>
        <taxon>Psoroptidia</taxon>
        <taxon>Analgoidea</taxon>
        <taxon>Pyroglyphidae</taxon>
        <taxon>Pyroglyphinae</taxon>
        <taxon>Euroglyphus</taxon>
    </lineage>
</organism>
<evidence type="ECO:0008006" key="5">
    <source>
        <dbReference type="Google" id="ProtNLM"/>
    </source>
</evidence>
<evidence type="ECO:0000256" key="2">
    <source>
        <dbReference type="ARBA" id="ARBA00023134"/>
    </source>
</evidence>
<comment type="caution">
    <text evidence="3">The sequence shown here is derived from an EMBL/GenBank/DDBJ whole genome shotgun (WGS) entry which is preliminary data.</text>
</comment>
<keyword evidence="2" id="KW-0342">GTP-binding</keyword>
<dbReference type="SUPFAM" id="SSF52540">
    <property type="entry name" value="P-loop containing nucleoside triphosphate hydrolases"/>
    <property type="match status" value="1"/>
</dbReference>
<dbReference type="OrthoDB" id="442317at2759"/>
<dbReference type="Proteomes" id="UP000194236">
    <property type="component" value="Unassembled WGS sequence"/>
</dbReference>
<dbReference type="Pfam" id="PF00025">
    <property type="entry name" value="Arf"/>
    <property type="match status" value="1"/>
</dbReference>
<evidence type="ECO:0000256" key="1">
    <source>
        <dbReference type="ARBA" id="ARBA00022741"/>
    </source>
</evidence>
<keyword evidence="4" id="KW-1185">Reference proteome</keyword>
<dbReference type="InterPro" id="IPR027417">
    <property type="entry name" value="P-loop_NTPase"/>
</dbReference>
<dbReference type="GO" id="GO:0005525">
    <property type="term" value="F:GTP binding"/>
    <property type="evidence" value="ECO:0007669"/>
    <property type="project" value="UniProtKB-KW"/>
</dbReference>
<evidence type="ECO:0000313" key="4">
    <source>
        <dbReference type="Proteomes" id="UP000194236"/>
    </source>
</evidence>
<evidence type="ECO:0000313" key="3">
    <source>
        <dbReference type="EMBL" id="OTF83732.1"/>
    </source>
</evidence>
<sequence length="67" mass="7583">MDLKEALPTVKICQTLGLHQLPHKQWHVQSSNAITGEGIQEGIDWLLVQLANNKKQQQQNSNNSNHQ</sequence>